<dbReference type="PANTHER" id="PTHR30329">
    <property type="entry name" value="STATOR ELEMENT OF FLAGELLAR MOTOR COMPLEX"/>
    <property type="match status" value="1"/>
</dbReference>
<gene>
    <name evidence="7" type="ORF">SGQ44_11005</name>
</gene>
<dbReference type="PANTHER" id="PTHR30329:SF21">
    <property type="entry name" value="LIPOPROTEIN YIAD-RELATED"/>
    <property type="match status" value="1"/>
</dbReference>
<dbReference type="Pfam" id="PF00691">
    <property type="entry name" value="OmpA"/>
    <property type="match status" value="2"/>
</dbReference>
<dbReference type="CDD" id="cd07185">
    <property type="entry name" value="OmpA_C-like"/>
    <property type="match status" value="1"/>
</dbReference>
<keyword evidence="5" id="KW-1133">Transmembrane helix</keyword>
<keyword evidence="2 4" id="KW-0472">Membrane</keyword>
<evidence type="ECO:0000256" key="2">
    <source>
        <dbReference type="ARBA" id="ARBA00023136"/>
    </source>
</evidence>
<evidence type="ECO:0000256" key="1">
    <source>
        <dbReference type="ARBA" id="ARBA00004442"/>
    </source>
</evidence>
<evidence type="ECO:0000256" key="5">
    <source>
        <dbReference type="SAM" id="Phobius"/>
    </source>
</evidence>
<dbReference type="PRINTS" id="PR01021">
    <property type="entry name" value="OMPADOMAIN"/>
</dbReference>
<evidence type="ECO:0000256" key="3">
    <source>
        <dbReference type="ARBA" id="ARBA00023237"/>
    </source>
</evidence>
<dbReference type="InterPro" id="IPR036737">
    <property type="entry name" value="OmpA-like_sf"/>
</dbReference>
<accession>A0AAJ2S9I6</accession>
<evidence type="ECO:0000313" key="8">
    <source>
        <dbReference type="Proteomes" id="UP001270053"/>
    </source>
</evidence>
<evidence type="ECO:0000256" key="4">
    <source>
        <dbReference type="PROSITE-ProRule" id="PRU00473"/>
    </source>
</evidence>
<reference evidence="7" key="1">
    <citation type="submission" date="2023-11" db="EMBL/GenBank/DDBJ databases">
        <title>Unpublished Manusciprt.</title>
        <authorList>
            <person name="Saticioglu I.B."/>
            <person name="Ay H."/>
            <person name="Ajmi N."/>
            <person name="Altun S."/>
            <person name="Duman M."/>
        </authorList>
    </citation>
    <scope>NUCLEOTIDE SEQUENCE</scope>
    <source>
        <strain evidence="7">Fl-77</strain>
    </source>
</reference>
<dbReference type="InterPro" id="IPR050330">
    <property type="entry name" value="Bact_OuterMem_StrucFunc"/>
</dbReference>
<dbReference type="InterPro" id="IPR006665">
    <property type="entry name" value="OmpA-like"/>
</dbReference>
<proteinExistence type="predicted"/>
<dbReference type="Gene3D" id="3.30.1330.60">
    <property type="entry name" value="OmpA-like domain"/>
    <property type="match status" value="2"/>
</dbReference>
<keyword evidence="5" id="KW-0812">Transmembrane</keyword>
<dbReference type="AlphaFoldDB" id="A0AAJ2S9I6"/>
<dbReference type="InterPro" id="IPR006664">
    <property type="entry name" value="OMP_bac"/>
</dbReference>
<feature type="domain" description="OmpA-like" evidence="6">
    <location>
        <begin position="186"/>
        <end position="302"/>
    </location>
</feature>
<comment type="caution">
    <text evidence="7">The sequence shown here is derived from an EMBL/GenBank/DDBJ whole genome shotgun (WGS) entry which is preliminary data.</text>
</comment>
<sequence>MSKKALYLLGIAVTIILGTFLYLKFCCNCCMKTPIVDTEKPSIVKATDANFVPFVLNGSGIDYHTNDNFKFLKNSATIITPVSDSISIGIENLKSFLTTNAKQKITITGYATSEETNTTKFENLGLARAHDVKTFFVSKGLSEKQLVIKGEIIDKWKMAADTLLGPAEYTFEPMSTDTTSDEWSMLKEKINGSPLILHFNTNQTSDNLTAEEKQKMADITKYVSHVSNATIMVVGHTDDVGNRDSNIILGEKRAEFIKNYLTQKGIKSDRITTESKGPDEPIDENAITEGKANNRRTVITIK</sequence>
<evidence type="ECO:0000313" key="7">
    <source>
        <dbReference type="EMBL" id="MDX6186291.1"/>
    </source>
</evidence>
<organism evidence="7 8">
    <name type="scientific">Flavobacterium flavipigmentatum</name>
    <dbReference type="NCBI Taxonomy" id="2893884"/>
    <lineage>
        <taxon>Bacteria</taxon>
        <taxon>Pseudomonadati</taxon>
        <taxon>Bacteroidota</taxon>
        <taxon>Flavobacteriia</taxon>
        <taxon>Flavobacteriales</taxon>
        <taxon>Flavobacteriaceae</taxon>
        <taxon>Flavobacterium</taxon>
    </lineage>
</organism>
<dbReference type="PROSITE" id="PS51123">
    <property type="entry name" value="OMPA_2"/>
    <property type="match status" value="1"/>
</dbReference>
<protein>
    <submittedName>
        <fullName evidence="7">OmpA family protein</fullName>
    </submittedName>
</protein>
<dbReference type="GO" id="GO:0009279">
    <property type="term" value="C:cell outer membrane"/>
    <property type="evidence" value="ECO:0007669"/>
    <property type="project" value="UniProtKB-SubCell"/>
</dbReference>
<feature type="transmembrane region" description="Helical" evidence="5">
    <location>
        <begin position="5"/>
        <end position="23"/>
    </location>
</feature>
<keyword evidence="3" id="KW-0998">Cell outer membrane</keyword>
<evidence type="ECO:0000259" key="6">
    <source>
        <dbReference type="PROSITE" id="PS51123"/>
    </source>
</evidence>
<dbReference type="SUPFAM" id="SSF103088">
    <property type="entry name" value="OmpA-like"/>
    <property type="match status" value="2"/>
</dbReference>
<dbReference type="Proteomes" id="UP001270053">
    <property type="component" value="Unassembled WGS sequence"/>
</dbReference>
<dbReference type="RefSeq" id="WP_229974072.1">
    <property type="nucleotide sequence ID" value="NZ_CP087133.1"/>
</dbReference>
<comment type="subcellular location">
    <subcellularLocation>
        <location evidence="1">Cell outer membrane</location>
    </subcellularLocation>
</comment>
<dbReference type="EMBL" id="JAWXVH010000005">
    <property type="protein sequence ID" value="MDX6186291.1"/>
    <property type="molecule type" value="Genomic_DNA"/>
</dbReference>
<name>A0AAJ2S9I6_9FLAO</name>